<sequence length="109" mass="12540">MVYFFFLFCGTGGFYFCKLTERREGKTCSKSQWAGARTCDEDCSLRIWAKLAGLERIKLIREAAMRPKSGIIEIHCLGGIICQQDNYYCSFASTNPLFQKKRYQNIAII</sequence>
<evidence type="ECO:0000313" key="1">
    <source>
        <dbReference type="EMBL" id="MEQ2241781.1"/>
    </source>
</evidence>
<gene>
    <name evidence="1" type="ORF">ILYODFUR_028875</name>
</gene>
<accession>A0ABV0UAP6</accession>
<reference evidence="1 2" key="1">
    <citation type="submission" date="2021-06" db="EMBL/GenBank/DDBJ databases">
        <authorList>
            <person name="Palmer J.M."/>
        </authorList>
    </citation>
    <scope>NUCLEOTIDE SEQUENCE [LARGE SCALE GENOMIC DNA]</scope>
    <source>
        <strain evidence="2">if_2019</strain>
        <tissue evidence="1">Muscle</tissue>
    </source>
</reference>
<dbReference type="EMBL" id="JAHRIQ010061947">
    <property type="protein sequence ID" value="MEQ2241781.1"/>
    <property type="molecule type" value="Genomic_DNA"/>
</dbReference>
<name>A0ABV0UAP6_9TELE</name>
<comment type="caution">
    <text evidence="1">The sequence shown here is derived from an EMBL/GenBank/DDBJ whole genome shotgun (WGS) entry which is preliminary data.</text>
</comment>
<keyword evidence="2" id="KW-1185">Reference proteome</keyword>
<proteinExistence type="predicted"/>
<organism evidence="1 2">
    <name type="scientific">Ilyodon furcidens</name>
    <name type="common">goldbreast splitfin</name>
    <dbReference type="NCBI Taxonomy" id="33524"/>
    <lineage>
        <taxon>Eukaryota</taxon>
        <taxon>Metazoa</taxon>
        <taxon>Chordata</taxon>
        <taxon>Craniata</taxon>
        <taxon>Vertebrata</taxon>
        <taxon>Euteleostomi</taxon>
        <taxon>Actinopterygii</taxon>
        <taxon>Neopterygii</taxon>
        <taxon>Teleostei</taxon>
        <taxon>Neoteleostei</taxon>
        <taxon>Acanthomorphata</taxon>
        <taxon>Ovalentaria</taxon>
        <taxon>Atherinomorphae</taxon>
        <taxon>Cyprinodontiformes</taxon>
        <taxon>Goodeidae</taxon>
        <taxon>Ilyodon</taxon>
    </lineage>
</organism>
<dbReference type="Proteomes" id="UP001482620">
    <property type="component" value="Unassembled WGS sequence"/>
</dbReference>
<protein>
    <submittedName>
        <fullName evidence="1">Uncharacterized protein</fullName>
    </submittedName>
</protein>
<evidence type="ECO:0000313" key="2">
    <source>
        <dbReference type="Proteomes" id="UP001482620"/>
    </source>
</evidence>